<keyword evidence="3" id="KW-1185">Reference proteome</keyword>
<accession>A0AAN8JGL6</accession>
<dbReference type="Proteomes" id="UP001347796">
    <property type="component" value="Unassembled WGS sequence"/>
</dbReference>
<sequence length="241" mass="28664">MKFLDDEIVENIFPDKPIYSATRSPCCFQINLYIQQQDRRVSPLTPPELYDFVGINFLMGYHILPSWRDFWQTDFDLAVPFVSFVMPRDRFGQILSDNRAMSTDKLYKVRPLINKLNSNYVKLYNVSKHVSIDESKIRYKGRHSLEQYNPMKPMKRGYKLWMRSDLDDGYTTKFDVYQGKNGNNEVRDDDDNVEFGLDEKVAIDLTADLQKKHEAYFDNFFTSVRLLDYIYLYMVFTHVEQ</sequence>
<dbReference type="PANTHER" id="PTHR46599">
    <property type="entry name" value="PIGGYBAC TRANSPOSABLE ELEMENT-DERIVED PROTEIN 4"/>
    <property type="match status" value="1"/>
</dbReference>
<dbReference type="InterPro" id="IPR029526">
    <property type="entry name" value="PGBD"/>
</dbReference>
<gene>
    <name evidence="2" type="ORF">SNE40_017183</name>
</gene>
<evidence type="ECO:0000259" key="1">
    <source>
        <dbReference type="Pfam" id="PF13843"/>
    </source>
</evidence>
<evidence type="ECO:0000313" key="2">
    <source>
        <dbReference type="EMBL" id="KAK6173783.1"/>
    </source>
</evidence>
<dbReference type="Pfam" id="PF13843">
    <property type="entry name" value="DDE_Tnp_1_7"/>
    <property type="match status" value="1"/>
</dbReference>
<name>A0AAN8JGL6_PATCE</name>
<proteinExistence type="predicted"/>
<organism evidence="2 3">
    <name type="scientific">Patella caerulea</name>
    <name type="common">Rayed Mediterranean limpet</name>
    <dbReference type="NCBI Taxonomy" id="87958"/>
    <lineage>
        <taxon>Eukaryota</taxon>
        <taxon>Metazoa</taxon>
        <taxon>Spiralia</taxon>
        <taxon>Lophotrochozoa</taxon>
        <taxon>Mollusca</taxon>
        <taxon>Gastropoda</taxon>
        <taxon>Patellogastropoda</taxon>
        <taxon>Patelloidea</taxon>
        <taxon>Patellidae</taxon>
        <taxon>Patella</taxon>
    </lineage>
</organism>
<feature type="domain" description="PiggyBac transposable element-derived protein" evidence="1">
    <location>
        <begin position="29"/>
        <end position="229"/>
    </location>
</feature>
<reference evidence="2 3" key="1">
    <citation type="submission" date="2024-01" db="EMBL/GenBank/DDBJ databases">
        <title>The genome of the rayed Mediterranean limpet Patella caerulea (Linnaeus, 1758).</title>
        <authorList>
            <person name="Anh-Thu Weber A."/>
            <person name="Halstead-Nussloch G."/>
        </authorList>
    </citation>
    <scope>NUCLEOTIDE SEQUENCE [LARGE SCALE GENOMIC DNA]</scope>
    <source>
        <strain evidence="2">AATW-2023a</strain>
        <tissue evidence="2">Whole specimen</tissue>
    </source>
</reference>
<protein>
    <recommendedName>
        <fullName evidence="1">PiggyBac transposable element-derived protein domain-containing protein</fullName>
    </recommendedName>
</protein>
<evidence type="ECO:0000313" key="3">
    <source>
        <dbReference type="Proteomes" id="UP001347796"/>
    </source>
</evidence>
<comment type="caution">
    <text evidence="2">The sequence shown here is derived from an EMBL/GenBank/DDBJ whole genome shotgun (WGS) entry which is preliminary data.</text>
</comment>
<dbReference type="EMBL" id="JAZGQO010000011">
    <property type="protein sequence ID" value="KAK6173783.1"/>
    <property type="molecule type" value="Genomic_DNA"/>
</dbReference>
<dbReference type="PANTHER" id="PTHR46599:SF3">
    <property type="entry name" value="PIGGYBAC TRANSPOSABLE ELEMENT-DERIVED PROTEIN 4"/>
    <property type="match status" value="1"/>
</dbReference>
<dbReference type="AlphaFoldDB" id="A0AAN8JGL6"/>